<evidence type="ECO:0000259" key="3">
    <source>
        <dbReference type="PROSITE" id="PS50097"/>
    </source>
</evidence>
<dbReference type="Proteomes" id="UP000004995">
    <property type="component" value="Unassembled WGS sequence"/>
</dbReference>
<evidence type="ECO:0000256" key="1">
    <source>
        <dbReference type="ARBA" id="ARBA00004906"/>
    </source>
</evidence>
<dbReference type="OMA" id="FICVYLE"/>
<dbReference type="EMBL" id="AGNK02003497">
    <property type="status" value="NOT_ANNOTATED_CDS"/>
    <property type="molecule type" value="Genomic_DNA"/>
</dbReference>
<dbReference type="CDD" id="cd00121">
    <property type="entry name" value="MATH"/>
    <property type="match status" value="1"/>
</dbReference>
<dbReference type="SUPFAM" id="SSF49599">
    <property type="entry name" value="TRAF domain-like"/>
    <property type="match status" value="1"/>
</dbReference>
<proteinExistence type="inferred from homology"/>
<dbReference type="Pfam" id="PF24570">
    <property type="entry name" value="BACK_BPM_SPOP"/>
    <property type="match status" value="1"/>
</dbReference>
<keyword evidence="7" id="KW-1185">Reference proteome</keyword>
<dbReference type="HOGENOM" id="CLU_004253_2_0_1"/>
<dbReference type="InterPro" id="IPR011333">
    <property type="entry name" value="SKP1/BTB/POZ_sf"/>
</dbReference>
<dbReference type="Pfam" id="PF22486">
    <property type="entry name" value="MATH_2"/>
    <property type="match status" value="1"/>
</dbReference>
<dbReference type="Gene3D" id="2.60.210.10">
    <property type="entry name" value="Apoptosis, Tumor Necrosis Factor Receptor Associated Protein 2, Chain A"/>
    <property type="match status" value="1"/>
</dbReference>
<evidence type="ECO:0008006" key="8">
    <source>
        <dbReference type="Google" id="ProtNLM"/>
    </source>
</evidence>
<dbReference type="OrthoDB" id="6359816at2759"/>
<dbReference type="InterPro" id="IPR002083">
    <property type="entry name" value="MATH/TRAF_dom"/>
</dbReference>
<feature type="domain" description="BTB" evidence="3">
    <location>
        <begin position="194"/>
        <end position="262"/>
    </location>
</feature>
<comment type="pathway">
    <text evidence="1">Protein modification; protein ubiquitination.</text>
</comment>
<evidence type="ECO:0000313" key="7">
    <source>
        <dbReference type="Proteomes" id="UP000004995"/>
    </source>
</evidence>
<dbReference type="InterPro" id="IPR045005">
    <property type="entry name" value="BPM1-6"/>
</dbReference>
<dbReference type="CDD" id="cd18280">
    <property type="entry name" value="BTB_POZ_BPM_plant"/>
    <property type="match status" value="1"/>
</dbReference>
<gene>
    <name evidence="6" type="primary">LOC101762221</name>
    <name evidence="5" type="ORF">SETIT_6G019900v2</name>
</gene>
<evidence type="ECO:0000259" key="4">
    <source>
        <dbReference type="PROSITE" id="PS50144"/>
    </source>
</evidence>
<accession>K3YN86</accession>
<evidence type="ECO:0000313" key="6">
    <source>
        <dbReference type="EnsemblPlants" id="KQL00332"/>
    </source>
</evidence>
<dbReference type="eggNOG" id="KOG1987">
    <property type="taxonomic scope" value="Eukaryota"/>
</dbReference>
<comment type="similarity">
    <text evidence="2">Belongs to the Tdpoz family.</text>
</comment>
<feature type="domain" description="MATH" evidence="4">
    <location>
        <begin position="21"/>
        <end position="156"/>
    </location>
</feature>
<reference evidence="6" key="3">
    <citation type="submission" date="2018-08" db="UniProtKB">
        <authorList>
            <consortium name="EnsemblPlants"/>
        </authorList>
    </citation>
    <scope>IDENTIFICATION</scope>
    <source>
        <strain evidence="6">Yugu1</strain>
    </source>
</reference>
<reference evidence="5" key="2">
    <citation type="submission" date="2015-07" db="EMBL/GenBank/DDBJ databases">
        <authorList>
            <person name="Noorani M."/>
        </authorList>
    </citation>
    <scope>NUCLEOTIDE SEQUENCE</scope>
    <source>
        <strain evidence="5">Yugu1</strain>
    </source>
</reference>
<evidence type="ECO:0000313" key="5">
    <source>
        <dbReference type="EMBL" id="RCV29517.1"/>
    </source>
</evidence>
<dbReference type="GO" id="GO:0016567">
    <property type="term" value="P:protein ubiquitination"/>
    <property type="evidence" value="ECO:0007669"/>
    <property type="project" value="InterPro"/>
</dbReference>
<dbReference type="SMART" id="SM00061">
    <property type="entry name" value="MATH"/>
    <property type="match status" value="1"/>
</dbReference>
<dbReference type="Pfam" id="PF00651">
    <property type="entry name" value="BTB"/>
    <property type="match status" value="1"/>
</dbReference>
<dbReference type="Gene3D" id="1.25.40.420">
    <property type="match status" value="1"/>
</dbReference>
<dbReference type="Gene3D" id="3.30.710.10">
    <property type="entry name" value="Potassium Channel Kv1.1, Chain A"/>
    <property type="match status" value="1"/>
</dbReference>
<reference evidence="5 7" key="1">
    <citation type="journal article" date="2012" name="Nat. Biotechnol.">
        <title>Reference genome sequence of the model plant Setaria.</title>
        <authorList>
            <person name="Bennetzen J.L."/>
            <person name="Schmutz J."/>
            <person name="Wang H."/>
            <person name="Percifield R."/>
            <person name="Hawkins J."/>
            <person name="Pontaroli A.C."/>
            <person name="Estep M."/>
            <person name="Feng L."/>
            <person name="Vaughn J.N."/>
            <person name="Grimwood J."/>
            <person name="Jenkins J."/>
            <person name="Barry K."/>
            <person name="Lindquist E."/>
            <person name="Hellsten U."/>
            <person name="Deshpande S."/>
            <person name="Wang X."/>
            <person name="Wu X."/>
            <person name="Mitros T."/>
            <person name="Triplett J."/>
            <person name="Yang X."/>
            <person name="Ye C.Y."/>
            <person name="Mauro-Herrera M."/>
            <person name="Wang L."/>
            <person name="Li P."/>
            <person name="Sharma M."/>
            <person name="Sharma R."/>
            <person name="Ronald P.C."/>
            <person name="Panaud O."/>
            <person name="Kellogg E.A."/>
            <person name="Brutnell T.P."/>
            <person name="Doust A.N."/>
            <person name="Tuskan G.A."/>
            <person name="Rokhsar D."/>
            <person name="Devos K.M."/>
        </authorList>
    </citation>
    <scope>NUCLEOTIDE SEQUENCE [LARGE SCALE GENOMIC DNA]</scope>
    <source>
        <strain evidence="7">cv. Yugu1</strain>
        <strain evidence="5">Yugu1</strain>
    </source>
</reference>
<sequence length="381" mass="42294">MASSQGPVSTTASTCTPETARGRHTFKISGYSLHKGLGAGKFIRSATFYVGGHGWSIRYYPDGHTGKDGSKDFICVYLELMAEKGCCAAAAVVRAVYDLRLVDQLTEESKVIFKPVTPRAFSGESPAWGSRWFMRRTELEASTYLREDRIVIECNVTVIVAKPEGEPQAIGEVQAPPSDLSADFGKLLQIGESADVVFKVQDETFRAHRIVLAVRSPVFKAELYGPLKDNKNSGIILVEDIHPVVFKALLHFMYTDSLPAMHDLDGDENKEIIKHLFVAADRYGMERMKLVCASILSKRLDVESVSDTLALADRHSCSKLKDTCIQFIISSNSMDEVVASRGYKELKRVCPAATVELWEQASKSQKIVYAEQRERVVDELD</sequence>
<name>K3YN86_SETIT</name>
<dbReference type="InterPro" id="IPR056423">
    <property type="entry name" value="BACK_BPM_SPOP"/>
</dbReference>
<dbReference type="PANTHER" id="PTHR26379">
    <property type="entry name" value="BTB/POZ AND MATH DOMAIN-CONTAINING PROTEIN 1"/>
    <property type="match status" value="1"/>
</dbReference>
<dbReference type="KEGG" id="sita:101762221"/>
<dbReference type="InterPro" id="IPR008974">
    <property type="entry name" value="TRAF-like"/>
</dbReference>
<organism evidence="6 7">
    <name type="scientific">Setaria italica</name>
    <name type="common">Foxtail millet</name>
    <name type="synonym">Panicum italicum</name>
    <dbReference type="NCBI Taxonomy" id="4555"/>
    <lineage>
        <taxon>Eukaryota</taxon>
        <taxon>Viridiplantae</taxon>
        <taxon>Streptophyta</taxon>
        <taxon>Embryophyta</taxon>
        <taxon>Tracheophyta</taxon>
        <taxon>Spermatophyta</taxon>
        <taxon>Magnoliopsida</taxon>
        <taxon>Liliopsida</taxon>
        <taxon>Poales</taxon>
        <taxon>Poaceae</taxon>
        <taxon>PACMAD clade</taxon>
        <taxon>Panicoideae</taxon>
        <taxon>Panicodae</taxon>
        <taxon>Paniceae</taxon>
        <taxon>Cenchrinae</taxon>
        <taxon>Setaria</taxon>
    </lineage>
</organism>
<dbReference type="Gramene" id="KQL00332">
    <property type="protein sequence ID" value="KQL00332"/>
    <property type="gene ID" value="SETIT_015726mg"/>
</dbReference>
<dbReference type="RefSeq" id="XP_004974327.1">
    <property type="nucleotide sequence ID" value="XM_004974270.1"/>
</dbReference>
<dbReference type="AlphaFoldDB" id="K3YN86"/>
<dbReference type="SMART" id="SM00225">
    <property type="entry name" value="BTB"/>
    <property type="match status" value="1"/>
</dbReference>
<protein>
    <recommendedName>
        <fullName evidence="8">BTB domain-containing protein</fullName>
    </recommendedName>
</protein>
<dbReference type="PROSITE" id="PS50144">
    <property type="entry name" value="MATH"/>
    <property type="match status" value="1"/>
</dbReference>
<dbReference type="GeneID" id="101762221"/>
<dbReference type="EMBL" id="CM003533">
    <property type="protein sequence ID" value="RCV29517.1"/>
    <property type="molecule type" value="Genomic_DNA"/>
</dbReference>
<evidence type="ECO:0000256" key="2">
    <source>
        <dbReference type="ARBA" id="ARBA00010846"/>
    </source>
</evidence>
<dbReference type="PANTHER" id="PTHR26379:SF441">
    <property type="entry name" value="BTB DOMAIN-CONTAINING PROTEIN"/>
    <property type="match status" value="1"/>
</dbReference>
<dbReference type="EnsemblPlants" id="KQL00332">
    <property type="protein sequence ID" value="KQL00332"/>
    <property type="gene ID" value="SETIT_015726mg"/>
</dbReference>
<dbReference type="SUPFAM" id="SSF54695">
    <property type="entry name" value="POZ domain"/>
    <property type="match status" value="1"/>
</dbReference>
<dbReference type="InterPro" id="IPR000210">
    <property type="entry name" value="BTB/POZ_dom"/>
</dbReference>
<dbReference type="PROSITE" id="PS50097">
    <property type="entry name" value="BTB"/>
    <property type="match status" value="1"/>
</dbReference>